<dbReference type="Ensembl" id="ENSSSCT00040099206.1">
    <property type="protein sequence ID" value="ENSSSCP00040044415.1"/>
    <property type="gene ID" value="ENSSSCG00040072102.1"/>
</dbReference>
<accession>A0A8D1FVP5</accession>
<feature type="region of interest" description="Disordered" evidence="1">
    <location>
        <begin position="12"/>
        <end position="44"/>
    </location>
</feature>
<feature type="region of interest" description="Disordered" evidence="1">
    <location>
        <begin position="168"/>
        <end position="190"/>
    </location>
</feature>
<evidence type="ECO:0000256" key="1">
    <source>
        <dbReference type="SAM" id="MobiDB-lite"/>
    </source>
</evidence>
<proteinExistence type="predicted"/>
<protein>
    <submittedName>
        <fullName evidence="2">Uncharacterized protein</fullName>
    </submittedName>
</protein>
<reference evidence="2" key="1">
    <citation type="submission" date="2025-08" db="UniProtKB">
        <authorList>
            <consortium name="Ensembl"/>
        </authorList>
    </citation>
    <scope>IDENTIFICATION</scope>
</reference>
<organism evidence="2 3">
    <name type="scientific">Sus scrofa</name>
    <name type="common">Pig</name>
    <dbReference type="NCBI Taxonomy" id="9823"/>
    <lineage>
        <taxon>Eukaryota</taxon>
        <taxon>Metazoa</taxon>
        <taxon>Chordata</taxon>
        <taxon>Craniata</taxon>
        <taxon>Vertebrata</taxon>
        <taxon>Euteleostomi</taxon>
        <taxon>Mammalia</taxon>
        <taxon>Eutheria</taxon>
        <taxon>Laurasiatheria</taxon>
        <taxon>Artiodactyla</taxon>
        <taxon>Suina</taxon>
        <taxon>Suidae</taxon>
        <taxon>Sus</taxon>
    </lineage>
</organism>
<evidence type="ECO:0000313" key="3">
    <source>
        <dbReference type="Proteomes" id="UP000694722"/>
    </source>
</evidence>
<name>A0A8D1FVP5_PIG</name>
<evidence type="ECO:0000313" key="2">
    <source>
        <dbReference type="Ensembl" id="ENSSSCP00040044415.1"/>
    </source>
</evidence>
<dbReference type="Proteomes" id="UP000694722">
    <property type="component" value="Unplaced"/>
</dbReference>
<dbReference type="AlphaFoldDB" id="A0A8D1FVP5"/>
<sequence length="269" mass="28755">LVTGASEYLKQVREGGVTQSPESHPAGPARSTKERGSLTHTGTGILQVGGVHGGAQRHGPGLGLLQVILHLHDAELQVHAPALLHPALLIHLLQLLLQAGHCLLVCRENEAGCRNSLGQKPRREEAGFAPTAAETGPWVAVDHSSGSHTLCGVGSLQAQVLHQQMGSPGAQILRQRSQRSRRKSSAFTRGPESQRLLETLEIVLISALVTMTPKGERSFTDDPWRKAGLFQPAPHNCPNPSGTWCFLGPNTAVGLSPALWSWLDGKETQ</sequence>